<evidence type="ECO:0000256" key="10">
    <source>
        <dbReference type="PROSITE-ProRule" id="PRU10056"/>
    </source>
</evidence>
<dbReference type="Pfam" id="PF01341">
    <property type="entry name" value="Glyco_hydro_6"/>
    <property type="match status" value="1"/>
</dbReference>
<feature type="binding site" evidence="9">
    <location>
        <position position="194"/>
    </location>
    <ligand>
        <name>substrate</name>
    </ligand>
</feature>
<sequence length="328" mass="35831">MKRAGRMGAAVAGALLAALFFEHPPAESQSGNPFRGRRLYVDPYSPARQQAEAWRRTRPADAALIRRIADQPQAIWLGDWMRDVRRETDALVARITGAGALPVFVAYNIPYRDCGLHSAGGARGGDAYRRWSRDLAQGIRRRPSVVILEPDGLASIDCLPFRLRDERYVLMREAVQALKQSGAAVYIDAGNANWQQAGEMANRLRRAGIELADGFALNVSNFHGTRVNIAYGERLSAMVGGKHFVIDTSRNGRGAAVEKEWCNARNQALGAPPTTQTGHPLVDAYLWVKTPGQSDGVCNGGPRAGQWWAEYALELSRAAEALGSALPR</sequence>
<dbReference type="InterPro" id="IPR036434">
    <property type="entry name" value="Beta_cellobiohydrolase_sf"/>
</dbReference>
<reference evidence="12" key="1">
    <citation type="submission" date="2020-02" db="EMBL/GenBank/DDBJ databases">
        <authorList>
            <person name="Meier V. D."/>
        </authorList>
    </citation>
    <scope>NUCLEOTIDE SEQUENCE</scope>
    <source>
        <strain evidence="12">AVDCRST_MAG68</strain>
    </source>
</reference>
<feature type="binding site" evidence="9">
    <location>
        <position position="289"/>
    </location>
    <ligand>
        <name>substrate</name>
    </ligand>
</feature>
<protein>
    <recommendedName>
        <fullName evidence="11">Glucanase</fullName>
        <ecNumber evidence="11">3.2.1.-</ecNumber>
    </recommendedName>
</protein>
<dbReference type="PRINTS" id="PR00733">
    <property type="entry name" value="GLHYDRLASE6"/>
</dbReference>
<keyword evidence="5 11" id="KW-0119">Carbohydrate metabolism</keyword>
<feature type="active site" evidence="10">
    <location>
        <position position="113"/>
    </location>
</feature>
<keyword evidence="7 11" id="KW-0624">Polysaccharide degradation</keyword>
<organism evidence="12">
    <name type="scientific">uncultured Gemmatimonadota bacterium</name>
    <dbReference type="NCBI Taxonomy" id="203437"/>
    <lineage>
        <taxon>Bacteria</taxon>
        <taxon>Pseudomonadati</taxon>
        <taxon>Gemmatimonadota</taxon>
        <taxon>environmental samples</taxon>
    </lineage>
</organism>
<keyword evidence="4" id="KW-1015">Disulfide bond</keyword>
<feature type="active site" description="Proton donor" evidence="8">
    <location>
        <position position="151"/>
    </location>
</feature>
<dbReference type="GO" id="GO:0004553">
    <property type="term" value="F:hydrolase activity, hydrolyzing O-glycosyl compounds"/>
    <property type="evidence" value="ECO:0007669"/>
    <property type="project" value="InterPro"/>
</dbReference>
<evidence type="ECO:0000256" key="6">
    <source>
        <dbReference type="ARBA" id="ARBA00023295"/>
    </source>
</evidence>
<feature type="binding site" evidence="9">
    <location>
        <position position="261"/>
    </location>
    <ligand>
        <name>substrate</name>
    </ligand>
</feature>
<dbReference type="EC" id="3.2.1.-" evidence="11"/>
<dbReference type="Gene3D" id="3.20.20.40">
    <property type="entry name" value="1, 4-beta cellobiohydrolase"/>
    <property type="match status" value="1"/>
</dbReference>
<evidence type="ECO:0000256" key="1">
    <source>
        <dbReference type="ARBA" id="ARBA00022729"/>
    </source>
</evidence>
<comment type="similarity">
    <text evidence="11">Belongs to the glycosyl hydrolase family 6.</text>
</comment>
<evidence type="ECO:0000256" key="5">
    <source>
        <dbReference type="ARBA" id="ARBA00023277"/>
    </source>
</evidence>
<evidence type="ECO:0000256" key="7">
    <source>
        <dbReference type="ARBA" id="ARBA00023326"/>
    </source>
</evidence>
<evidence type="ECO:0000313" key="12">
    <source>
        <dbReference type="EMBL" id="CAA9358757.1"/>
    </source>
</evidence>
<dbReference type="InterPro" id="IPR016288">
    <property type="entry name" value="Beta_cellobiohydrolase"/>
</dbReference>
<feature type="binding site" evidence="9">
    <location>
        <position position="76"/>
    </location>
    <ligand>
        <name>substrate</name>
    </ligand>
</feature>
<gene>
    <name evidence="12" type="ORF">AVDCRST_MAG68-4228</name>
</gene>
<dbReference type="InterPro" id="IPR001524">
    <property type="entry name" value="Glyco_hydro_6_CS"/>
</dbReference>
<keyword evidence="1" id="KW-0732">Signal</keyword>
<evidence type="ECO:0000256" key="4">
    <source>
        <dbReference type="ARBA" id="ARBA00023157"/>
    </source>
</evidence>
<feature type="active site" description="Proton acceptor" evidence="8">
    <location>
        <position position="295"/>
    </location>
</feature>
<evidence type="ECO:0000256" key="2">
    <source>
        <dbReference type="ARBA" id="ARBA00022801"/>
    </source>
</evidence>
<keyword evidence="6 11" id="KW-0326">Glycosidase</keyword>
<dbReference type="SUPFAM" id="SSF51989">
    <property type="entry name" value="Glycosyl hydrolases family 6, cellulases"/>
    <property type="match status" value="1"/>
</dbReference>
<feature type="binding site" evidence="9">
    <location>
        <position position="221"/>
    </location>
    <ligand>
        <name>substrate</name>
    </ligand>
</feature>
<evidence type="ECO:0000256" key="3">
    <source>
        <dbReference type="ARBA" id="ARBA00023001"/>
    </source>
</evidence>
<evidence type="ECO:0000256" key="8">
    <source>
        <dbReference type="PIRSR" id="PIRSR001100-1"/>
    </source>
</evidence>
<evidence type="ECO:0000256" key="11">
    <source>
        <dbReference type="RuleBase" id="RU361186"/>
    </source>
</evidence>
<dbReference type="AlphaFoldDB" id="A0A6J4MGH5"/>
<keyword evidence="3 11" id="KW-0136">Cellulose degradation</keyword>
<accession>A0A6J4MGH5</accession>
<proteinExistence type="inferred from homology"/>
<dbReference type="EMBL" id="CADCTW010000195">
    <property type="protein sequence ID" value="CAA9358757.1"/>
    <property type="molecule type" value="Genomic_DNA"/>
</dbReference>
<dbReference type="PIRSF" id="PIRSF001100">
    <property type="entry name" value="Beta_cellobiohydrolase"/>
    <property type="match status" value="1"/>
</dbReference>
<keyword evidence="2 11" id="KW-0378">Hydrolase</keyword>
<name>A0A6J4MGH5_9BACT</name>
<dbReference type="GO" id="GO:0030245">
    <property type="term" value="P:cellulose catabolic process"/>
    <property type="evidence" value="ECO:0007669"/>
    <property type="project" value="UniProtKB-KW"/>
</dbReference>
<dbReference type="PROSITE" id="PS00655">
    <property type="entry name" value="GLYCOSYL_HYDROL_F6_1"/>
    <property type="match status" value="1"/>
</dbReference>
<dbReference type="PANTHER" id="PTHR34876:SF4">
    <property type="entry name" value="1,4-BETA-D-GLUCAN CELLOBIOHYDROLASE C-RELATED"/>
    <property type="match status" value="1"/>
</dbReference>
<evidence type="ECO:0000256" key="9">
    <source>
        <dbReference type="PIRSR" id="PIRSR001100-2"/>
    </source>
</evidence>
<dbReference type="PANTHER" id="PTHR34876">
    <property type="match status" value="1"/>
</dbReference>